<accession>A0A0A1ZW02</accession>
<protein>
    <submittedName>
        <fullName evidence="1">Uncharacterized protein</fullName>
    </submittedName>
</protein>
<dbReference type="RefSeq" id="WP_032512922.1">
    <property type="nucleotide sequence ID" value="NZ_JNAJ01000003.1"/>
</dbReference>
<gene>
    <name evidence="1" type="ORF">EU93_0164</name>
</gene>
<evidence type="ECO:0000313" key="2">
    <source>
        <dbReference type="Proteomes" id="UP000030491"/>
    </source>
</evidence>
<dbReference type="EMBL" id="JNAJ01000003">
    <property type="protein sequence ID" value="KGF93535.1"/>
    <property type="molecule type" value="Genomic_DNA"/>
</dbReference>
<reference evidence="2" key="1">
    <citation type="journal article" date="2014" name="Sci. Data">
        <title>Genomes of diverse isolates of the marine cyanobacterium Prochlorococcus.</title>
        <authorList>
            <person name="Biller S."/>
            <person name="Berube P."/>
            <person name="Thompson J."/>
            <person name="Kelly L."/>
            <person name="Roggensack S."/>
            <person name="Awad L."/>
            <person name="Roache-Johnson K."/>
            <person name="Ding H."/>
            <person name="Giovannoni S.J."/>
            <person name="Moore L.R."/>
            <person name="Chisholm S.W."/>
        </authorList>
    </citation>
    <scope>NUCLEOTIDE SEQUENCE [LARGE SCALE GENOMIC DNA]</scope>
</reference>
<dbReference type="Proteomes" id="UP000030491">
    <property type="component" value="Unassembled WGS sequence"/>
</dbReference>
<name>A0A0A1ZW02_PROMR</name>
<sequence>MPVITKNIQEKISNYRPPIYLYQNWDSIAKDTKSEFLVGAEDYVTEDFLSDFYTFEQEENRLRIDYPNATFTPFFDVKKITKETSIFLISSNDQEKDTLEINTTLEISIGTCFEK</sequence>
<proteinExistence type="predicted"/>
<evidence type="ECO:0000313" key="1">
    <source>
        <dbReference type="EMBL" id="KGF93535.1"/>
    </source>
</evidence>
<organism evidence="1 2">
    <name type="scientific">Prochlorococcus marinus str. MIT 9116</name>
    <dbReference type="NCBI Taxonomy" id="167544"/>
    <lineage>
        <taxon>Bacteria</taxon>
        <taxon>Bacillati</taxon>
        <taxon>Cyanobacteriota</taxon>
        <taxon>Cyanophyceae</taxon>
        <taxon>Synechococcales</taxon>
        <taxon>Prochlorococcaceae</taxon>
        <taxon>Prochlorococcus</taxon>
    </lineage>
</organism>
<comment type="caution">
    <text evidence="1">The sequence shown here is derived from an EMBL/GenBank/DDBJ whole genome shotgun (WGS) entry which is preliminary data.</text>
</comment>
<dbReference type="AlphaFoldDB" id="A0A0A1ZW02"/>